<organism evidence="2 3">
    <name type="scientific">Steinernema glaseri</name>
    <dbReference type="NCBI Taxonomy" id="37863"/>
    <lineage>
        <taxon>Eukaryota</taxon>
        <taxon>Metazoa</taxon>
        <taxon>Ecdysozoa</taxon>
        <taxon>Nematoda</taxon>
        <taxon>Chromadorea</taxon>
        <taxon>Rhabditida</taxon>
        <taxon>Tylenchina</taxon>
        <taxon>Panagrolaimomorpha</taxon>
        <taxon>Strongyloidoidea</taxon>
        <taxon>Steinernematidae</taxon>
        <taxon>Steinernema</taxon>
    </lineage>
</organism>
<dbReference type="AlphaFoldDB" id="A0A1I7ZE06"/>
<feature type="region of interest" description="Disordered" evidence="1">
    <location>
        <begin position="1"/>
        <end position="130"/>
    </location>
</feature>
<accession>A0A1I7ZE06</accession>
<sequence length="500" mass="55362">MITDQSPHTPRRRPDRGEGDSESTSFRETNMPAMSDQQCHSEIADVCLSDPTTRSAEEPQRLRRTTMSLPEESPEKPRLKYTIINPAMTRGKMPLCSSDDDVQKGSPKPPKSRGRYRPFDSPRSPIPKESYPAALQKPQYVLPPPAPEGPLITIDGISTDAKAKTRSLVQLGSFPREEDGRKKSGAEEEQKFLWESFDESMNEVDDYALPSSDAIVLGASADGKPIHLAMCIDELNHVVLVLTHDVSVEISANRQVRMCIQGKAACTMDEEGRATALHHPKIGLIQDGTNMLLDVRDGPKIRADDNAYIHVWSSQQKSNPMVYSIRGEDAKNVEAHRDFSVAADNFCLRTESDFSVGLFLCSEGAGLQTAAINEANRRQALYSIRTSRFIQNGEFVMYLVGGVKVRHSLLTGDTRVYVSHNFMSLKRHSLAATIQSPFIDFTIDRAWQFRVVLGDRCIETKNDKDLVVTAPDGVSHVFDLVDVAAVDCAVDASVYCCSDG</sequence>
<evidence type="ECO:0000256" key="1">
    <source>
        <dbReference type="SAM" id="MobiDB-lite"/>
    </source>
</evidence>
<evidence type="ECO:0000313" key="3">
    <source>
        <dbReference type="WBParaSite" id="L893_g25499.t1"/>
    </source>
</evidence>
<dbReference type="Proteomes" id="UP000095287">
    <property type="component" value="Unplaced"/>
</dbReference>
<keyword evidence="2" id="KW-1185">Reference proteome</keyword>
<dbReference type="WBParaSite" id="L893_g25499.t1">
    <property type="protein sequence ID" value="L893_g25499.t1"/>
    <property type="gene ID" value="L893_g25499"/>
</dbReference>
<protein>
    <submittedName>
        <fullName evidence="3">WD_REPEATS_REGION domain-containing protein</fullName>
    </submittedName>
</protein>
<reference evidence="3" key="1">
    <citation type="submission" date="2016-11" db="UniProtKB">
        <authorList>
            <consortium name="WormBaseParasite"/>
        </authorList>
    </citation>
    <scope>IDENTIFICATION</scope>
</reference>
<proteinExistence type="predicted"/>
<name>A0A1I7ZE06_9BILA</name>
<evidence type="ECO:0000313" key="2">
    <source>
        <dbReference type="Proteomes" id="UP000095287"/>
    </source>
</evidence>